<dbReference type="GO" id="GO:0030248">
    <property type="term" value="F:cellulose binding"/>
    <property type="evidence" value="ECO:0007669"/>
    <property type="project" value="InterPro"/>
</dbReference>
<dbReference type="SUPFAM" id="SSF57180">
    <property type="entry name" value="Cellulose-binding domain"/>
    <property type="match status" value="1"/>
</dbReference>
<name>A0AAN8RE47_9PEZI</name>
<evidence type="ECO:0000313" key="4">
    <source>
        <dbReference type="EMBL" id="KAK6335067.1"/>
    </source>
</evidence>
<dbReference type="Pfam" id="PF00734">
    <property type="entry name" value="CBM_1"/>
    <property type="match status" value="1"/>
</dbReference>
<feature type="domain" description="CBM1" evidence="3">
    <location>
        <begin position="239"/>
        <end position="279"/>
    </location>
</feature>
<accession>A0AAN8RE47</accession>
<dbReference type="EMBL" id="JAVHNR010000008">
    <property type="protein sequence ID" value="KAK6335067.1"/>
    <property type="molecule type" value="Genomic_DNA"/>
</dbReference>
<evidence type="ECO:0000256" key="1">
    <source>
        <dbReference type="ARBA" id="ARBA00022729"/>
    </source>
</evidence>
<dbReference type="Proteomes" id="UP001313282">
    <property type="component" value="Unassembled WGS sequence"/>
</dbReference>
<feature type="chain" id="PRO_5042837979" description="CBM1 domain-containing protein" evidence="2">
    <location>
        <begin position="23"/>
        <end position="314"/>
    </location>
</feature>
<dbReference type="GO" id="GO:0005975">
    <property type="term" value="P:carbohydrate metabolic process"/>
    <property type="evidence" value="ECO:0007669"/>
    <property type="project" value="InterPro"/>
</dbReference>
<evidence type="ECO:0000256" key="2">
    <source>
        <dbReference type="SAM" id="SignalP"/>
    </source>
</evidence>
<reference evidence="4 5" key="1">
    <citation type="submission" date="2019-10" db="EMBL/GenBank/DDBJ databases">
        <authorList>
            <person name="Palmer J.M."/>
        </authorList>
    </citation>
    <scope>NUCLEOTIDE SEQUENCE [LARGE SCALE GENOMIC DNA]</scope>
    <source>
        <strain evidence="4 5">TWF718</strain>
    </source>
</reference>
<sequence length="314" mass="33804">MRFIRPTSALLFTVCLLDTTDAWRTGTKISFNLLGFFPRTYFGNTKRDLESLPGGFNGLEARDMSPVEKVPLQKRAGKACDCVESTTASYGLTSLEPYMATPFGKCDVSAKTSNLCPTDYLCVCENSSLSRCLPTSTVSNTECTTYTGPSVVPKVTFWWLSTTLEYGADPSGQCGGSNQPSPTTSWDPQKTECPRYQACACQKSGYSVCVDTTVSDFTGTSCPNSCKYQFNVSLPPPSATAKVGGQCGGTCWTGPTNCPSGATCFTETSPSPGAYAMCHTTKPSTVRKLRLKERGEEGINVPARVQARATPIYF</sequence>
<evidence type="ECO:0000313" key="5">
    <source>
        <dbReference type="Proteomes" id="UP001313282"/>
    </source>
</evidence>
<dbReference type="AlphaFoldDB" id="A0AAN8RE47"/>
<protein>
    <recommendedName>
        <fullName evidence="3">CBM1 domain-containing protein</fullName>
    </recommendedName>
</protein>
<dbReference type="InterPro" id="IPR035971">
    <property type="entry name" value="CBD_sf"/>
</dbReference>
<evidence type="ECO:0000259" key="3">
    <source>
        <dbReference type="PROSITE" id="PS51164"/>
    </source>
</evidence>
<organism evidence="4 5">
    <name type="scientific">Orbilia javanica</name>
    <dbReference type="NCBI Taxonomy" id="47235"/>
    <lineage>
        <taxon>Eukaryota</taxon>
        <taxon>Fungi</taxon>
        <taxon>Dikarya</taxon>
        <taxon>Ascomycota</taxon>
        <taxon>Pezizomycotina</taxon>
        <taxon>Orbiliomycetes</taxon>
        <taxon>Orbiliales</taxon>
        <taxon>Orbiliaceae</taxon>
        <taxon>Orbilia</taxon>
    </lineage>
</organism>
<dbReference type="InterPro" id="IPR000254">
    <property type="entry name" value="CBD"/>
</dbReference>
<feature type="signal peptide" evidence="2">
    <location>
        <begin position="1"/>
        <end position="22"/>
    </location>
</feature>
<comment type="caution">
    <text evidence="4">The sequence shown here is derived from an EMBL/GenBank/DDBJ whole genome shotgun (WGS) entry which is preliminary data.</text>
</comment>
<keyword evidence="5" id="KW-1185">Reference proteome</keyword>
<dbReference type="PROSITE" id="PS51164">
    <property type="entry name" value="CBM1_2"/>
    <property type="match status" value="1"/>
</dbReference>
<proteinExistence type="predicted"/>
<gene>
    <name evidence="4" type="ORF">TWF718_010509</name>
</gene>
<dbReference type="GO" id="GO:0005576">
    <property type="term" value="C:extracellular region"/>
    <property type="evidence" value="ECO:0007669"/>
    <property type="project" value="InterPro"/>
</dbReference>
<keyword evidence="1 2" id="KW-0732">Signal</keyword>